<dbReference type="InterPro" id="IPR013012">
    <property type="entry name" value="PTS_EIIB_3"/>
</dbReference>
<evidence type="ECO:0000256" key="5">
    <source>
        <dbReference type="ARBA" id="ARBA00022683"/>
    </source>
</evidence>
<evidence type="ECO:0000313" key="9">
    <source>
        <dbReference type="EMBL" id="WHI60502.1"/>
    </source>
</evidence>
<dbReference type="CDD" id="cd05564">
    <property type="entry name" value="PTS_IIB_chitobiose_lichenan"/>
    <property type="match status" value="1"/>
</dbReference>
<organism evidence="9 10">
    <name type="scientific">Mammaliicoccus lentus</name>
    <name type="common">Staphylococcus lentus</name>
    <dbReference type="NCBI Taxonomy" id="42858"/>
    <lineage>
        <taxon>Bacteria</taxon>
        <taxon>Bacillati</taxon>
        <taxon>Bacillota</taxon>
        <taxon>Bacilli</taxon>
        <taxon>Bacillales</taxon>
        <taxon>Staphylococcaceae</taxon>
        <taxon>Mammaliicoccus</taxon>
    </lineage>
</organism>
<keyword evidence="5" id="KW-0598">Phosphotransferase system</keyword>
<dbReference type="AlphaFoldDB" id="A0AAX3W6C6"/>
<keyword evidence="2" id="KW-0597">Phosphoprotein</keyword>
<dbReference type="GO" id="GO:0016301">
    <property type="term" value="F:kinase activity"/>
    <property type="evidence" value="ECO:0007669"/>
    <property type="project" value="UniProtKB-KW"/>
</dbReference>
<dbReference type="Pfam" id="PF02302">
    <property type="entry name" value="PTS_IIB"/>
    <property type="match status" value="1"/>
</dbReference>
<keyword evidence="1" id="KW-0813">Transport</keyword>
<dbReference type="InterPro" id="IPR051819">
    <property type="entry name" value="PTS_sugar-specific_EIIB"/>
</dbReference>
<dbReference type="Gene3D" id="3.40.50.2300">
    <property type="match status" value="1"/>
</dbReference>
<dbReference type="InterPro" id="IPR036095">
    <property type="entry name" value="PTS_EIIB-like_sf"/>
</dbReference>
<dbReference type="PANTHER" id="PTHR34581">
    <property type="entry name" value="PTS SYSTEM N,N'-DIACETYLCHITOBIOSE-SPECIFIC EIIB COMPONENT"/>
    <property type="match status" value="1"/>
</dbReference>
<feature type="modified residue" description="Phosphocysteine; by EIIA" evidence="7">
    <location>
        <position position="7"/>
    </location>
</feature>
<keyword evidence="6" id="KW-0418">Kinase</keyword>
<evidence type="ECO:0000256" key="6">
    <source>
        <dbReference type="ARBA" id="ARBA00022777"/>
    </source>
</evidence>
<evidence type="ECO:0000256" key="1">
    <source>
        <dbReference type="ARBA" id="ARBA00022448"/>
    </source>
</evidence>
<evidence type="ECO:0000256" key="7">
    <source>
        <dbReference type="PROSITE-ProRule" id="PRU00423"/>
    </source>
</evidence>
<evidence type="ECO:0000313" key="10">
    <source>
        <dbReference type="Proteomes" id="UP001223261"/>
    </source>
</evidence>
<evidence type="ECO:0000256" key="2">
    <source>
        <dbReference type="ARBA" id="ARBA00022553"/>
    </source>
</evidence>
<protein>
    <submittedName>
        <fullName evidence="9">PTS sugar transporter subunit IIB</fullName>
    </submittedName>
</protein>
<proteinExistence type="predicted"/>
<name>A0AAX3W6C6_MAMLE</name>
<feature type="domain" description="PTS EIIB type-3" evidence="8">
    <location>
        <begin position="1"/>
        <end position="101"/>
    </location>
</feature>
<evidence type="ECO:0000259" key="8">
    <source>
        <dbReference type="PROSITE" id="PS51100"/>
    </source>
</evidence>
<keyword evidence="4" id="KW-0808">Transferase</keyword>
<evidence type="ECO:0000256" key="4">
    <source>
        <dbReference type="ARBA" id="ARBA00022679"/>
    </source>
</evidence>
<keyword evidence="3 9" id="KW-0762">Sugar transport</keyword>
<dbReference type="GO" id="GO:0008982">
    <property type="term" value="F:protein-N(PI)-phosphohistidine-sugar phosphotransferase activity"/>
    <property type="evidence" value="ECO:0007669"/>
    <property type="project" value="InterPro"/>
</dbReference>
<dbReference type="PANTHER" id="PTHR34581:SF2">
    <property type="entry name" value="PTS SYSTEM N,N'-DIACETYLCHITOBIOSE-SPECIFIC EIIB COMPONENT"/>
    <property type="match status" value="1"/>
</dbReference>
<dbReference type="Proteomes" id="UP001223261">
    <property type="component" value="Chromosome"/>
</dbReference>
<evidence type="ECO:0000256" key="3">
    <source>
        <dbReference type="ARBA" id="ARBA00022597"/>
    </source>
</evidence>
<dbReference type="GO" id="GO:0009401">
    <property type="term" value="P:phosphoenolpyruvate-dependent sugar phosphotransferase system"/>
    <property type="evidence" value="ECO:0007669"/>
    <property type="project" value="UniProtKB-KW"/>
</dbReference>
<dbReference type="RefSeq" id="WP_210617323.1">
    <property type="nucleotide sequence ID" value="NZ_CP118848.1"/>
</dbReference>
<sequence length="101" mass="11236">MKIRLVCSAGMSTSMLVKKVREEAEKESFDIDIEAIAENQLKNEKEGLDAVLIGPQVRYLESKIKSALEPEGIKVDVINQMAYGMMDGKKVLEQIKSLVHG</sequence>
<dbReference type="EMBL" id="CP118848">
    <property type="protein sequence ID" value="WHI60502.1"/>
    <property type="molecule type" value="Genomic_DNA"/>
</dbReference>
<dbReference type="PROSITE" id="PS51100">
    <property type="entry name" value="PTS_EIIB_TYPE_3"/>
    <property type="match status" value="1"/>
</dbReference>
<dbReference type="SUPFAM" id="SSF52794">
    <property type="entry name" value="PTS system IIB component-like"/>
    <property type="match status" value="1"/>
</dbReference>
<reference evidence="9" key="1">
    <citation type="journal article" date="2023" name="Antibiotics">
        <title>Prevalence and Molecular Characterization of Methicillin-Resistant Staphylococci (MRS) and Mammaliicocci (MRM) in Dromedary Camels from Algeria: First Detection of SCCmec-mecC Hybrid in Methicillin-Resistant Mammaliicoccus lentus.</title>
        <authorList>
            <person name="Belhout C."/>
            <person name="Boyen F."/>
            <person name="Vereecke N."/>
            <person name="Theuns S."/>
            <person name="Taibi N."/>
            <person name="Stegger M."/>
            <person name="de la Fe-Rodriguez P.Y."/>
            <person name="Bouayad L."/>
            <person name="Elgroud R."/>
            <person name="Butaye P."/>
        </authorList>
    </citation>
    <scope>NUCLEOTIDE SEQUENCE</scope>
    <source>
        <strain evidence="9">7048</strain>
    </source>
</reference>
<gene>
    <name evidence="9" type="ORF">PYH69_02420</name>
</gene>
<accession>A0AAX3W6C6</accession>
<dbReference type="InterPro" id="IPR003501">
    <property type="entry name" value="PTS_EIIB_2/3"/>
</dbReference>